<evidence type="ECO:0000259" key="1">
    <source>
        <dbReference type="PROSITE" id="PS50181"/>
    </source>
</evidence>
<dbReference type="SUPFAM" id="SSF81383">
    <property type="entry name" value="F-box domain"/>
    <property type="match status" value="1"/>
</dbReference>
<dbReference type="EMBL" id="CM010724">
    <property type="protein sequence ID" value="RZC81610.1"/>
    <property type="molecule type" value="Genomic_DNA"/>
</dbReference>
<dbReference type="SMART" id="SM00256">
    <property type="entry name" value="FBOX"/>
    <property type="match status" value="1"/>
</dbReference>
<dbReference type="InterPro" id="IPR036047">
    <property type="entry name" value="F-box-like_dom_sf"/>
</dbReference>
<protein>
    <recommendedName>
        <fullName evidence="1">F-box domain-containing protein</fullName>
    </recommendedName>
</protein>
<dbReference type="Proteomes" id="UP000316621">
    <property type="component" value="Chromosome 10"/>
</dbReference>
<dbReference type="OrthoDB" id="441172at2759"/>
<dbReference type="PROSITE" id="PS50181">
    <property type="entry name" value="FBOX"/>
    <property type="match status" value="1"/>
</dbReference>
<evidence type="ECO:0000313" key="2">
    <source>
        <dbReference type="EMBL" id="RZC81610.1"/>
    </source>
</evidence>
<sequence>MMSDVCGSRLFMSLPDDVFLLLTDSVSPRDLCSISLCCTSLNTLVSSDKVWLSQCESLGIVNSQADLVEWRNGVTSYKSLCKFMFSVQPLLGIWVHQNPELGNVVYVMPGFLSVVGCRILPQELGPLGLLDGSLLWAPVFEIICGENGELVFLLHGQDRDGEYFYPGSVEPVDRSCNVLLLEVEPRMQSNCCKLLRSKSLGHPHLDWESMRWTHRSDGGGFSRSERVFGWNSSVVAFDRLTFEDRQKLLELATSQVGLKVLDLASGPLFPRCGDGGDGLKKDLMLLSERRLLLIKLYQKGSGEYTEWETMSGKPSNTTRVVARKPKKSLEPPSSSGTLLNVDDTKRRSVAICLKESLTPVLGKFIPTGGLVVSKSGPLSSESNHTSQLHEFLWSGDTIGLSLHASTLELTTWRACPKMHDDKYALYKLPTWNPKSGQEYAGLWGGSFGWPPGRPSEDKEKALFFLFLSYEESEGEQLLTATKILEGNHYVDHPNGSAMFVVNVGELSTDPFPLETDGDFATLDIKHTYTGKGIADGYGFRYPGSKPGSLFAIQDDLLAFVWKESRTVLTLQRIDLQELLRKGERVPALPPIENFTYLTRSYSNVYTSFSDSTSAL</sequence>
<accession>A0A4Y7LAD3</accession>
<dbReference type="InterPro" id="IPR001810">
    <property type="entry name" value="F-box_dom"/>
</dbReference>
<dbReference type="Gene3D" id="1.20.1280.50">
    <property type="match status" value="1"/>
</dbReference>
<reference evidence="2 3" key="1">
    <citation type="journal article" date="2018" name="Science">
        <title>The opium poppy genome and morphinan production.</title>
        <authorList>
            <person name="Guo L."/>
            <person name="Winzer T."/>
            <person name="Yang X."/>
            <person name="Li Y."/>
            <person name="Ning Z."/>
            <person name="He Z."/>
            <person name="Teodor R."/>
            <person name="Lu Y."/>
            <person name="Bowser T.A."/>
            <person name="Graham I.A."/>
            <person name="Ye K."/>
        </authorList>
    </citation>
    <scope>NUCLEOTIDE SEQUENCE [LARGE SCALE GENOMIC DNA]</scope>
    <source>
        <strain evidence="3">cv. HN1</strain>
        <tissue evidence="2">Leaves</tissue>
    </source>
</reference>
<dbReference type="Gramene" id="RZC81610">
    <property type="protein sequence ID" value="RZC81610"/>
    <property type="gene ID" value="C5167_044185"/>
</dbReference>
<proteinExistence type="predicted"/>
<keyword evidence="3" id="KW-1185">Reference proteome</keyword>
<feature type="domain" description="F-box" evidence="1">
    <location>
        <begin position="8"/>
        <end position="54"/>
    </location>
</feature>
<dbReference type="AlphaFoldDB" id="A0A4Y7LAD3"/>
<dbReference type="PANTHER" id="PTHR31370">
    <property type="entry name" value="F-BOX PROTEIN FAMILY-LIKE"/>
    <property type="match status" value="1"/>
</dbReference>
<dbReference type="OMA" id="YMETSYT"/>
<name>A0A4Y7LAD3_PAPSO</name>
<dbReference type="Pfam" id="PF00646">
    <property type="entry name" value="F-box"/>
    <property type="match status" value="1"/>
</dbReference>
<dbReference type="PANTHER" id="PTHR31370:SF2">
    <property type="entry name" value="OS08G0105100 PROTEIN"/>
    <property type="match status" value="1"/>
</dbReference>
<organism evidence="2 3">
    <name type="scientific">Papaver somniferum</name>
    <name type="common">Opium poppy</name>
    <dbReference type="NCBI Taxonomy" id="3469"/>
    <lineage>
        <taxon>Eukaryota</taxon>
        <taxon>Viridiplantae</taxon>
        <taxon>Streptophyta</taxon>
        <taxon>Embryophyta</taxon>
        <taxon>Tracheophyta</taxon>
        <taxon>Spermatophyta</taxon>
        <taxon>Magnoliopsida</taxon>
        <taxon>Ranunculales</taxon>
        <taxon>Papaveraceae</taxon>
        <taxon>Papaveroideae</taxon>
        <taxon>Papaver</taxon>
    </lineage>
</organism>
<evidence type="ECO:0000313" key="3">
    <source>
        <dbReference type="Proteomes" id="UP000316621"/>
    </source>
</evidence>
<gene>
    <name evidence="2" type="ORF">C5167_044185</name>
</gene>
<dbReference type="InterPro" id="IPR040275">
    <property type="entry name" value="At5g39450-like"/>
</dbReference>